<evidence type="ECO:0000256" key="3">
    <source>
        <dbReference type="ARBA" id="ARBA00013194"/>
    </source>
</evidence>
<dbReference type="Pfam" id="PF00254">
    <property type="entry name" value="FKBP_C"/>
    <property type="match status" value="1"/>
</dbReference>
<evidence type="ECO:0000256" key="4">
    <source>
        <dbReference type="ARBA" id="ARBA00023110"/>
    </source>
</evidence>
<comment type="similarity">
    <text evidence="2">Belongs to the FKBP-type PPIase family.</text>
</comment>
<dbReference type="AlphaFoldDB" id="A0A2H9TA91"/>
<dbReference type="InterPro" id="IPR046357">
    <property type="entry name" value="PPIase_dom_sf"/>
</dbReference>
<gene>
    <name evidence="7" type="primary">fkpB</name>
    <name evidence="7" type="ORF">CI610_00920</name>
</gene>
<dbReference type="EC" id="5.2.1.8" evidence="3"/>
<dbReference type="PANTHER" id="PTHR47861">
    <property type="entry name" value="FKBP-TYPE PEPTIDYL-PROLYL CIS-TRANS ISOMERASE SLYD"/>
    <property type="match status" value="1"/>
</dbReference>
<organism evidence="7">
    <name type="scientific">invertebrate metagenome</name>
    <dbReference type="NCBI Taxonomy" id="1711999"/>
    <lineage>
        <taxon>unclassified sequences</taxon>
        <taxon>metagenomes</taxon>
        <taxon>organismal metagenomes</taxon>
    </lineage>
</organism>
<evidence type="ECO:0000259" key="6">
    <source>
        <dbReference type="PROSITE" id="PS50059"/>
    </source>
</evidence>
<dbReference type="InterPro" id="IPR001179">
    <property type="entry name" value="PPIase_FKBP_dom"/>
</dbReference>
<evidence type="ECO:0000256" key="5">
    <source>
        <dbReference type="ARBA" id="ARBA00023235"/>
    </source>
</evidence>
<dbReference type="PROSITE" id="PS50059">
    <property type="entry name" value="FKBP_PPIASE"/>
    <property type="match status" value="1"/>
</dbReference>
<feature type="domain" description="PPIase FKBP-type" evidence="6">
    <location>
        <begin position="11"/>
        <end position="94"/>
    </location>
</feature>
<comment type="caution">
    <text evidence="7">The sequence shown here is derived from an EMBL/GenBank/DDBJ whole genome shotgun (WGS) entry which is preliminary data.</text>
</comment>
<dbReference type="PANTHER" id="PTHR47861:SF4">
    <property type="entry name" value="FKBP-TYPE 16 KDA PEPTIDYL-PROLYL CIS-TRANS ISOMERASE"/>
    <property type="match status" value="1"/>
</dbReference>
<dbReference type="InterPro" id="IPR048261">
    <property type="entry name" value="SlpA/SlyD-like_ins_sf"/>
</dbReference>
<comment type="catalytic activity">
    <reaction evidence="1">
        <text>[protein]-peptidylproline (omega=180) = [protein]-peptidylproline (omega=0)</text>
        <dbReference type="Rhea" id="RHEA:16237"/>
        <dbReference type="Rhea" id="RHEA-COMP:10747"/>
        <dbReference type="Rhea" id="RHEA-COMP:10748"/>
        <dbReference type="ChEBI" id="CHEBI:83833"/>
        <dbReference type="ChEBI" id="CHEBI:83834"/>
        <dbReference type="EC" id="5.2.1.8"/>
    </reaction>
</comment>
<dbReference type="Gene3D" id="3.10.50.40">
    <property type="match status" value="1"/>
</dbReference>
<evidence type="ECO:0000256" key="2">
    <source>
        <dbReference type="ARBA" id="ARBA00006577"/>
    </source>
</evidence>
<dbReference type="SUPFAM" id="SSF54534">
    <property type="entry name" value="FKBP-like"/>
    <property type="match status" value="1"/>
</dbReference>
<keyword evidence="4" id="KW-0697">Rotamase</keyword>
<protein>
    <recommendedName>
        <fullName evidence="3">peptidylprolyl isomerase</fullName>
        <ecNumber evidence="3">5.2.1.8</ecNumber>
    </recommendedName>
</protein>
<dbReference type="Gene3D" id="2.40.10.330">
    <property type="match status" value="1"/>
</dbReference>
<reference evidence="7" key="1">
    <citation type="journal article" date="2017" name="Appl. Environ. Microbiol.">
        <title>Molecular characterization of an Endozoicomonas-like organism causing infection in king scallop Pecten maximus L.</title>
        <authorList>
            <person name="Cano I."/>
            <person name="van Aerle R."/>
            <person name="Ross S."/>
            <person name="Verner-Jeffreys D.W."/>
            <person name="Paley R.K."/>
            <person name="Rimmer G."/>
            <person name="Ryder D."/>
            <person name="Hooper P."/>
            <person name="Stone D."/>
            <person name="Feist S.W."/>
        </authorList>
    </citation>
    <scope>NUCLEOTIDE SEQUENCE</scope>
</reference>
<sequence length="146" mass="15926">MSATIHSVEKGRRVTLHFSLSMENGDVIDSNMEGQPATLEIGQGTLPDTFETLLLGLLPGEHKCWVLSPEKAFGRVNDKNIHWLSKQQFTSGIPLEKGMVVAFSNSGGGELPGVICCMKNDLVKVDFNHPLADKTVVFDVNIVAVY</sequence>
<dbReference type="EMBL" id="NSIT01000032">
    <property type="protein sequence ID" value="PJE80109.1"/>
    <property type="molecule type" value="Genomic_DNA"/>
</dbReference>
<evidence type="ECO:0000313" key="7">
    <source>
        <dbReference type="EMBL" id="PJE80109.1"/>
    </source>
</evidence>
<proteinExistence type="inferred from homology"/>
<evidence type="ECO:0000256" key="1">
    <source>
        <dbReference type="ARBA" id="ARBA00000971"/>
    </source>
</evidence>
<name>A0A2H9TA91_9ZZZZ</name>
<keyword evidence="5 7" id="KW-0413">Isomerase</keyword>
<dbReference type="GO" id="GO:0003755">
    <property type="term" value="F:peptidyl-prolyl cis-trans isomerase activity"/>
    <property type="evidence" value="ECO:0007669"/>
    <property type="project" value="UniProtKB-KW"/>
</dbReference>
<accession>A0A2H9TA91</accession>